<evidence type="ECO:0000256" key="1">
    <source>
        <dbReference type="SAM" id="MobiDB-lite"/>
    </source>
</evidence>
<evidence type="ECO:0000313" key="3">
    <source>
        <dbReference type="EMBL" id="KAJ5387553.1"/>
    </source>
</evidence>
<dbReference type="AlphaFoldDB" id="A0A9W9VQQ6"/>
<dbReference type="EMBL" id="JAPZBU010000009">
    <property type="protein sequence ID" value="KAJ5387553.1"/>
    <property type="molecule type" value="Genomic_DNA"/>
</dbReference>
<dbReference type="InterPro" id="IPR053274">
    <property type="entry name" value="Fluconazole_resistance"/>
</dbReference>
<evidence type="ECO:0000313" key="4">
    <source>
        <dbReference type="Proteomes" id="UP001147747"/>
    </source>
</evidence>
<proteinExistence type="predicted"/>
<dbReference type="PANTHER" id="PTHR28065:SF1">
    <property type="entry name" value="DUF4050 DOMAIN-CONTAINING PROTEIN"/>
    <property type="match status" value="1"/>
</dbReference>
<name>A0A9W9VQQ6_9EURO</name>
<reference evidence="3" key="2">
    <citation type="journal article" date="2023" name="IMA Fungus">
        <title>Comparative genomic study of the Penicillium genus elucidates a diverse pangenome and 15 lateral gene transfer events.</title>
        <authorList>
            <person name="Petersen C."/>
            <person name="Sorensen T."/>
            <person name="Nielsen M.R."/>
            <person name="Sondergaard T.E."/>
            <person name="Sorensen J.L."/>
            <person name="Fitzpatrick D.A."/>
            <person name="Frisvad J.C."/>
            <person name="Nielsen K.L."/>
        </authorList>
    </citation>
    <scope>NUCLEOTIDE SEQUENCE</scope>
    <source>
        <strain evidence="3">IBT 29677</strain>
    </source>
</reference>
<feature type="compositionally biased region" description="Polar residues" evidence="1">
    <location>
        <begin position="240"/>
        <end position="260"/>
    </location>
</feature>
<reference evidence="3" key="1">
    <citation type="submission" date="2022-12" db="EMBL/GenBank/DDBJ databases">
        <authorList>
            <person name="Petersen C."/>
        </authorList>
    </citation>
    <scope>NUCLEOTIDE SEQUENCE</scope>
    <source>
        <strain evidence="3">IBT 29677</strain>
    </source>
</reference>
<keyword evidence="4" id="KW-1185">Reference proteome</keyword>
<feature type="compositionally biased region" description="Basic and acidic residues" evidence="1">
    <location>
        <begin position="138"/>
        <end position="153"/>
    </location>
</feature>
<dbReference type="Pfam" id="PF13259">
    <property type="entry name" value="clamp_Gag1-like"/>
    <property type="match status" value="1"/>
</dbReference>
<protein>
    <recommendedName>
        <fullName evidence="2">Gag1-like clamp domain-containing protein</fullName>
    </recommendedName>
</protein>
<dbReference type="Proteomes" id="UP001147747">
    <property type="component" value="Unassembled WGS sequence"/>
</dbReference>
<feature type="compositionally biased region" description="Acidic residues" evidence="1">
    <location>
        <begin position="263"/>
        <end position="276"/>
    </location>
</feature>
<gene>
    <name evidence="3" type="ORF">N7509_010094</name>
</gene>
<dbReference type="PANTHER" id="PTHR28065">
    <property type="entry name" value="FREQUENIN"/>
    <property type="match status" value="1"/>
</dbReference>
<sequence length="402" mass="43909">MSADSRDAAVREAKRFIREVVRNDWEFDPIANPNGIRPSSSSSTSSSIGTLSQGRQVTDWRPREFDSSGSELEPQSSDQSDDDEFSPGAARLGGDPVVEQRRRRRRQMEEEMVWNEGLRRWIAQRNAWSGARTRRQIRAKEQKRNLADTHIPSRDQSTANTTPSTEESGAGTSPPPATQAAADGDSEAGETVDASVLANRAEATLSLAEREKIEEQHRRQDQEEEHSTAPDEEAKRKGSTETSITVPDQQASGKDSTSFSAIDDSDSEGEDDEEELEELLIPVAPPLISPSNPIRATINPSIYPSIYTKVVVQGMTPTVPVNLADLTKAMVQGWKADGQWPPKPAVTSIVLADDASVPKSGDGANDGTTSRRKNSITNAMRKVFHNPFHRRGSSHDAGVSGI</sequence>
<organism evidence="3 4">
    <name type="scientific">Penicillium cosmopolitanum</name>
    <dbReference type="NCBI Taxonomy" id="1131564"/>
    <lineage>
        <taxon>Eukaryota</taxon>
        <taxon>Fungi</taxon>
        <taxon>Dikarya</taxon>
        <taxon>Ascomycota</taxon>
        <taxon>Pezizomycotina</taxon>
        <taxon>Eurotiomycetes</taxon>
        <taxon>Eurotiomycetidae</taxon>
        <taxon>Eurotiales</taxon>
        <taxon>Aspergillaceae</taxon>
        <taxon>Penicillium</taxon>
    </lineage>
</organism>
<dbReference type="GeneID" id="81373711"/>
<feature type="compositionally biased region" description="Polar residues" evidence="1">
    <location>
        <begin position="154"/>
        <end position="171"/>
    </location>
</feature>
<dbReference type="InterPro" id="IPR025124">
    <property type="entry name" value="Gag1-like_clamp"/>
</dbReference>
<feature type="compositionally biased region" description="Basic and acidic residues" evidence="1">
    <location>
        <begin position="208"/>
        <end position="239"/>
    </location>
</feature>
<dbReference type="RefSeq" id="XP_056485351.1">
    <property type="nucleotide sequence ID" value="XM_056634731.1"/>
</dbReference>
<evidence type="ECO:0000259" key="2">
    <source>
        <dbReference type="Pfam" id="PF13259"/>
    </source>
</evidence>
<dbReference type="OrthoDB" id="5422958at2759"/>
<accession>A0A9W9VQQ6</accession>
<feature type="region of interest" description="Disordered" evidence="1">
    <location>
        <begin position="355"/>
        <end position="376"/>
    </location>
</feature>
<feature type="region of interest" description="Disordered" evidence="1">
    <location>
        <begin position="27"/>
        <end position="276"/>
    </location>
</feature>
<feature type="domain" description="Gag1-like clamp" evidence="2">
    <location>
        <begin position="97"/>
        <end position="341"/>
    </location>
</feature>
<comment type="caution">
    <text evidence="3">The sequence shown here is derived from an EMBL/GenBank/DDBJ whole genome shotgun (WGS) entry which is preliminary data.</text>
</comment>